<dbReference type="KEGG" id="dmm:dnm_096330"/>
<protein>
    <submittedName>
        <fullName evidence="2">DUF262</fullName>
    </submittedName>
</protein>
<dbReference type="PANTHER" id="PTHR39639:SF1">
    <property type="entry name" value="DUF262 DOMAIN-CONTAINING PROTEIN"/>
    <property type="match status" value="1"/>
</dbReference>
<proteinExistence type="predicted"/>
<evidence type="ECO:0000313" key="3">
    <source>
        <dbReference type="Proteomes" id="UP000663722"/>
    </source>
</evidence>
<dbReference type="EMBL" id="CP061800">
    <property type="protein sequence ID" value="QTA93531.1"/>
    <property type="molecule type" value="Genomic_DNA"/>
</dbReference>
<evidence type="ECO:0000313" key="2">
    <source>
        <dbReference type="EMBL" id="QTA93531.1"/>
    </source>
</evidence>
<accession>A0A975BXB9</accession>
<organism evidence="2 3">
    <name type="scientific">Desulfonema magnum</name>
    <dbReference type="NCBI Taxonomy" id="45655"/>
    <lineage>
        <taxon>Bacteria</taxon>
        <taxon>Pseudomonadati</taxon>
        <taxon>Thermodesulfobacteriota</taxon>
        <taxon>Desulfobacteria</taxon>
        <taxon>Desulfobacterales</taxon>
        <taxon>Desulfococcaceae</taxon>
        <taxon>Desulfonema</taxon>
    </lineage>
</organism>
<feature type="domain" description="GmrSD restriction endonucleases N-terminal" evidence="1">
    <location>
        <begin position="51"/>
        <end position="187"/>
    </location>
</feature>
<dbReference type="RefSeq" id="WP_207680435.1">
    <property type="nucleotide sequence ID" value="NZ_CP061800.1"/>
</dbReference>
<dbReference type="Pfam" id="PF03235">
    <property type="entry name" value="GmrSD_N"/>
    <property type="match status" value="1"/>
</dbReference>
<dbReference type="Proteomes" id="UP000663722">
    <property type="component" value="Chromosome"/>
</dbReference>
<keyword evidence="3" id="KW-1185">Reference proteome</keyword>
<dbReference type="InterPro" id="IPR004919">
    <property type="entry name" value="GmrSD_N"/>
</dbReference>
<evidence type="ECO:0000259" key="1">
    <source>
        <dbReference type="Pfam" id="PF03235"/>
    </source>
</evidence>
<gene>
    <name evidence="2" type="ORF">dnm_096330</name>
</gene>
<dbReference type="PANTHER" id="PTHR39639">
    <property type="entry name" value="CHROMOSOME 16, WHOLE GENOME SHOTGUN SEQUENCE"/>
    <property type="match status" value="1"/>
</dbReference>
<name>A0A975BXB9_9BACT</name>
<sequence length="371" mass="43429">MTNDRFDQGIDEEEILSEDEPIEKPYDPSKIQVDARPMTVLQVMRKIDFKEINLQPDFQRNIVWDDIRQSRLIESVLIRIPLPAFYLDARDDDEWLVVDGLQRLTTLDRFINKKKLRLNNLEFLGNQLNGKNFDELPRNFQRVIEEAYLHLYVIKPDTPAEVKFSIFYRINTGGMVLSPQEIRHCLHQGQATILLKELAESEEFLEATTGSINTKRMDDRECVLRYCAFHLVYTGLMQQYNKPDLNQFLSDAMTKINEMDVSAILNLKNYFLRSMRISKEIFGEHAFRKMFARNGRRNPINKALFEVWSQCLERFDDNQLFSNKNRIIDGFINAMNNDKDYMASVTQGTGGVKKVQKRFATTMQIINEALS</sequence>
<dbReference type="AlphaFoldDB" id="A0A975BXB9"/>
<reference evidence="2" key="1">
    <citation type="journal article" date="2021" name="Microb. Physiol.">
        <title>Proteogenomic Insights into the Physiology of Marine, Sulfate-Reducing, Filamentous Desulfonema limicola and Desulfonema magnum.</title>
        <authorList>
            <person name="Schnaars V."/>
            <person name="Wohlbrand L."/>
            <person name="Scheve S."/>
            <person name="Hinrichs C."/>
            <person name="Reinhardt R."/>
            <person name="Rabus R."/>
        </authorList>
    </citation>
    <scope>NUCLEOTIDE SEQUENCE</scope>
    <source>
        <strain evidence="2">4be13</strain>
    </source>
</reference>